<dbReference type="GO" id="GO:0008408">
    <property type="term" value="F:3'-5' exonuclease activity"/>
    <property type="evidence" value="ECO:0007669"/>
    <property type="project" value="InterPro"/>
</dbReference>
<gene>
    <name evidence="12" type="ORF">UFOPK4301_01175</name>
</gene>
<name>A0A6J7TM48_9ZZZZ</name>
<feature type="domain" description="DNA polymerase III alpha subunit finger" evidence="11">
    <location>
        <begin position="173"/>
        <end position="342"/>
    </location>
</feature>
<evidence type="ECO:0000259" key="10">
    <source>
        <dbReference type="Pfam" id="PF14579"/>
    </source>
</evidence>
<dbReference type="Pfam" id="PF07733">
    <property type="entry name" value="DNA_pol3_alpha"/>
    <property type="match status" value="1"/>
</dbReference>
<evidence type="ECO:0000256" key="1">
    <source>
        <dbReference type="ARBA" id="ARBA00004496"/>
    </source>
</evidence>
<dbReference type="InterPro" id="IPR004805">
    <property type="entry name" value="DnaE2/DnaE/PolC"/>
</dbReference>
<dbReference type="PANTHER" id="PTHR32294:SF0">
    <property type="entry name" value="DNA POLYMERASE III SUBUNIT ALPHA"/>
    <property type="match status" value="1"/>
</dbReference>
<comment type="subcellular location">
    <subcellularLocation>
        <location evidence="1">Cytoplasm</location>
    </subcellularLocation>
</comment>
<proteinExistence type="predicted"/>
<feature type="domain" description="OB" evidence="8">
    <location>
        <begin position="602"/>
        <end position="683"/>
    </location>
</feature>
<keyword evidence="6" id="KW-0239">DNA-directed DNA polymerase</keyword>
<feature type="domain" description="Bacterial DNA polymerase III alpha subunit NTPase" evidence="9">
    <location>
        <begin position="1"/>
        <end position="170"/>
    </location>
</feature>
<evidence type="ECO:0000256" key="2">
    <source>
        <dbReference type="ARBA" id="ARBA00012417"/>
    </source>
</evidence>
<dbReference type="InterPro" id="IPR041931">
    <property type="entry name" value="DNA_pol3_alpha_thumb_dom"/>
</dbReference>
<accession>A0A6J7TM48</accession>
<dbReference type="GO" id="GO:0003887">
    <property type="term" value="F:DNA-directed DNA polymerase activity"/>
    <property type="evidence" value="ECO:0007669"/>
    <property type="project" value="UniProtKB-KW"/>
</dbReference>
<dbReference type="InterPro" id="IPR040982">
    <property type="entry name" value="DNA_pol3_finger"/>
</dbReference>
<dbReference type="Pfam" id="PF01336">
    <property type="entry name" value="tRNA_anti-codon"/>
    <property type="match status" value="1"/>
</dbReference>
<dbReference type="Gene3D" id="1.10.150.870">
    <property type="match status" value="1"/>
</dbReference>
<evidence type="ECO:0000256" key="7">
    <source>
        <dbReference type="ARBA" id="ARBA00049244"/>
    </source>
</evidence>
<dbReference type="InterPro" id="IPR029460">
    <property type="entry name" value="DNAPol_HHH"/>
</dbReference>
<protein>
    <recommendedName>
        <fullName evidence="2">DNA-directed DNA polymerase</fullName>
        <ecNumber evidence="2">2.7.7.7</ecNumber>
    </recommendedName>
</protein>
<dbReference type="CDD" id="cd04485">
    <property type="entry name" value="DnaE_OBF"/>
    <property type="match status" value="1"/>
</dbReference>
<evidence type="ECO:0000256" key="5">
    <source>
        <dbReference type="ARBA" id="ARBA00022705"/>
    </source>
</evidence>
<dbReference type="Pfam" id="PF17657">
    <property type="entry name" value="DNA_pol3_finger"/>
    <property type="match status" value="1"/>
</dbReference>
<dbReference type="PANTHER" id="PTHR32294">
    <property type="entry name" value="DNA POLYMERASE III SUBUNIT ALPHA"/>
    <property type="match status" value="1"/>
</dbReference>
<organism evidence="12">
    <name type="scientific">freshwater metagenome</name>
    <dbReference type="NCBI Taxonomy" id="449393"/>
    <lineage>
        <taxon>unclassified sequences</taxon>
        <taxon>metagenomes</taxon>
        <taxon>ecological metagenomes</taxon>
    </lineage>
</organism>
<dbReference type="Gene3D" id="1.10.10.1600">
    <property type="entry name" value="Bacterial DNA polymerase III alpha subunit, thumb domain"/>
    <property type="match status" value="1"/>
</dbReference>
<evidence type="ECO:0000256" key="3">
    <source>
        <dbReference type="ARBA" id="ARBA00022679"/>
    </source>
</evidence>
<evidence type="ECO:0000256" key="6">
    <source>
        <dbReference type="ARBA" id="ARBA00022932"/>
    </source>
</evidence>
<dbReference type="GO" id="GO:0003676">
    <property type="term" value="F:nucleic acid binding"/>
    <property type="evidence" value="ECO:0007669"/>
    <property type="project" value="InterPro"/>
</dbReference>
<dbReference type="GO" id="GO:0005737">
    <property type="term" value="C:cytoplasm"/>
    <property type="evidence" value="ECO:0007669"/>
    <property type="project" value="UniProtKB-SubCell"/>
</dbReference>
<sequence length="769" mass="84534">MPDIDIDFDERRRSEMIRYATHKYGEERVAQIITYASIKAKAAVKDATRALGFPYALGDRITKVIPPGVMGKDISLSGIFDSDHDRYAEAGEFRELYEDDADVRAVVDTARGIEGLKRQPGVHAAGVILCKEELIDVLPIWRRDQDGAIITQFDMGACESLGLLKMDFLGLRNLTVLDDTLLNIKANRDETVVLETLSLDDKKTYELLARGDTLGVFQLDSGPIRSLLRSMNPDSFEDISAVLALYRPGPMGVNAHTDYADYKNKRKVQVPIHPDLAQPLAAILGDTYGLIVYQEQVMAIAQEVAGYTLGQADLLRRAMGKKKKEILDKEFEPFEAGMKERGFSQVAINKLWETLVPFSDYAFNKAHSAGYGLVSYWTAYLKANYPAEYMAALLTSVKDDKDKSAVYLNECRRMGIKVLPPDVNESDVDFTAIGTDIRFGLAAVRNVGVNVVESLKVSRTKKGRFTSFGDFLAKVDVQVCNKRVIESLIKAGAFDTLGHTRRGLFAVHIESVDSVLDTKKAEAIGQFDLFGTSEDHSDDSIGGIEVNISLDEWDKKTLLAQEREMLGLYVSDHPLFGVEHVLAMSTSMPISGVAEASDGSIVTLGGLVSSVQLKTTKRSGDRWAIVALEDLEGVVEVMVWPNTFNKVAAMLNEDAILLMKVRIDKRDDEGPRVAALEISVPDISAAYSGPVNIYIPETRVNAAVMDSLRQILSAHPGTTEVHLTVVQAEKFVSVKTDDKLRVAPSPSLFADLKALLGAACLEAPTLQPT</sequence>
<dbReference type="InterPro" id="IPR004365">
    <property type="entry name" value="NA-bd_OB_tRNA"/>
</dbReference>
<dbReference type="GO" id="GO:0006260">
    <property type="term" value="P:DNA replication"/>
    <property type="evidence" value="ECO:0007669"/>
    <property type="project" value="UniProtKB-KW"/>
</dbReference>
<evidence type="ECO:0000256" key="4">
    <source>
        <dbReference type="ARBA" id="ARBA00022695"/>
    </source>
</evidence>
<dbReference type="NCBIfam" id="TIGR00594">
    <property type="entry name" value="polc"/>
    <property type="match status" value="1"/>
</dbReference>
<feature type="domain" description="DNA polymerase helix-hairpin-helix motif" evidence="10">
    <location>
        <begin position="415"/>
        <end position="503"/>
    </location>
</feature>
<reference evidence="12" key="1">
    <citation type="submission" date="2020-05" db="EMBL/GenBank/DDBJ databases">
        <authorList>
            <person name="Chiriac C."/>
            <person name="Salcher M."/>
            <person name="Ghai R."/>
            <person name="Kavagutti S V."/>
        </authorList>
    </citation>
    <scope>NUCLEOTIDE SEQUENCE</scope>
</reference>
<evidence type="ECO:0000313" key="12">
    <source>
        <dbReference type="EMBL" id="CAB5053877.1"/>
    </source>
</evidence>
<evidence type="ECO:0000259" key="8">
    <source>
        <dbReference type="Pfam" id="PF01336"/>
    </source>
</evidence>
<keyword evidence="3" id="KW-0808">Transferase</keyword>
<comment type="catalytic activity">
    <reaction evidence="7">
        <text>DNA(n) + a 2'-deoxyribonucleoside 5'-triphosphate = DNA(n+1) + diphosphate</text>
        <dbReference type="Rhea" id="RHEA:22508"/>
        <dbReference type="Rhea" id="RHEA-COMP:17339"/>
        <dbReference type="Rhea" id="RHEA-COMP:17340"/>
        <dbReference type="ChEBI" id="CHEBI:33019"/>
        <dbReference type="ChEBI" id="CHEBI:61560"/>
        <dbReference type="ChEBI" id="CHEBI:173112"/>
        <dbReference type="EC" id="2.7.7.7"/>
    </reaction>
</comment>
<keyword evidence="5" id="KW-0235">DNA replication</keyword>
<dbReference type="AlphaFoldDB" id="A0A6J7TM48"/>
<dbReference type="EMBL" id="CAFBQG010000172">
    <property type="protein sequence ID" value="CAB5053877.1"/>
    <property type="molecule type" value="Genomic_DNA"/>
</dbReference>
<evidence type="ECO:0000259" key="9">
    <source>
        <dbReference type="Pfam" id="PF07733"/>
    </source>
</evidence>
<dbReference type="InterPro" id="IPR011708">
    <property type="entry name" value="DNA_pol3_alpha_NTPase_dom"/>
</dbReference>
<dbReference type="Pfam" id="PF14579">
    <property type="entry name" value="HHH_6"/>
    <property type="match status" value="1"/>
</dbReference>
<dbReference type="EC" id="2.7.7.7" evidence="2"/>
<evidence type="ECO:0000259" key="11">
    <source>
        <dbReference type="Pfam" id="PF17657"/>
    </source>
</evidence>
<keyword evidence="4" id="KW-0548">Nucleotidyltransferase</keyword>